<feature type="compositionally biased region" description="Pro residues" evidence="1">
    <location>
        <begin position="9"/>
        <end position="20"/>
    </location>
</feature>
<protein>
    <submittedName>
        <fullName evidence="2">Related to polyketide synthase</fullName>
    </submittedName>
</protein>
<dbReference type="InterPro" id="IPR029058">
    <property type="entry name" value="AB_hydrolase_fold"/>
</dbReference>
<dbReference type="AlphaFoldDB" id="A0AAE8MTM9"/>
<comment type="caution">
    <text evidence="2">The sequence shown here is derived from an EMBL/GenBank/DDBJ whole genome shotgun (WGS) entry which is preliminary data.</text>
</comment>
<evidence type="ECO:0000313" key="3">
    <source>
        <dbReference type="Proteomes" id="UP001187682"/>
    </source>
</evidence>
<gene>
    <name evidence="2" type="ORF">DNG_01728</name>
</gene>
<accession>A0AAE8MTM9</accession>
<dbReference type="Proteomes" id="UP001187682">
    <property type="component" value="Unassembled WGS sequence"/>
</dbReference>
<organism evidence="2 3">
    <name type="scientific">Cephalotrichum gorgonifer</name>
    <dbReference type="NCBI Taxonomy" id="2041049"/>
    <lineage>
        <taxon>Eukaryota</taxon>
        <taxon>Fungi</taxon>
        <taxon>Dikarya</taxon>
        <taxon>Ascomycota</taxon>
        <taxon>Pezizomycotina</taxon>
        <taxon>Sordariomycetes</taxon>
        <taxon>Hypocreomycetidae</taxon>
        <taxon>Microascales</taxon>
        <taxon>Microascaceae</taxon>
        <taxon>Cephalotrichum</taxon>
    </lineage>
</organism>
<evidence type="ECO:0000256" key="1">
    <source>
        <dbReference type="SAM" id="MobiDB-lite"/>
    </source>
</evidence>
<dbReference type="SUPFAM" id="SSF53474">
    <property type="entry name" value="alpha/beta-Hydrolases"/>
    <property type="match status" value="1"/>
</dbReference>
<dbReference type="Gene3D" id="3.40.50.1820">
    <property type="entry name" value="alpha/beta hydrolase"/>
    <property type="match status" value="1"/>
</dbReference>
<name>A0AAE8MTM9_9PEZI</name>
<reference evidence="2" key="1">
    <citation type="submission" date="2018-03" db="EMBL/GenBank/DDBJ databases">
        <authorList>
            <person name="Guldener U."/>
        </authorList>
    </citation>
    <scope>NUCLEOTIDE SEQUENCE</scope>
</reference>
<proteinExistence type="predicted"/>
<keyword evidence="3" id="KW-1185">Reference proteome</keyword>
<dbReference type="EMBL" id="ONZQ02000002">
    <property type="protein sequence ID" value="SPN98684.1"/>
    <property type="molecule type" value="Genomic_DNA"/>
</dbReference>
<sequence>MDGENPEIVQPPSPSHPPSAIPLILVHDGGGTTFAYHCLPDLSRPVYGIFNPRFDTGGVWEGGIREMAALYASMIRSLVSSASFPRRHLTRAYGHSSGGAILLGGWSLGGALSLEITSLLGPMVKGIIIIDTPYPRAPSASAPPLYRTLAPLSPDATRSQRRARECIKNAPALLRGWTPPDEESPPAILIKAREAVPVWAPEDGKVSPVDVSRVDDFLGWKGYAGGRVRSVTAVSGHHFNIFEWENIDETGRAIEAACWALERG</sequence>
<feature type="region of interest" description="Disordered" evidence="1">
    <location>
        <begin position="1"/>
        <end position="21"/>
    </location>
</feature>
<evidence type="ECO:0000313" key="2">
    <source>
        <dbReference type="EMBL" id="SPN98684.1"/>
    </source>
</evidence>